<keyword evidence="1" id="KW-0812">Transmembrane</keyword>
<reference evidence="2" key="1">
    <citation type="journal article" date="2023" name="Mol. Phylogenet. Evol.">
        <title>Genome-scale phylogeny and comparative genomics of the fungal order Sordariales.</title>
        <authorList>
            <person name="Hensen N."/>
            <person name="Bonometti L."/>
            <person name="Westerberg I."/>
            <person name="Brannstrom I.O."/>
            <person name="Guillou S."/>
            <person name="Cros-Aarteil S."/>
            <person name="Calhoun S."/>
            <person name="Haridas S."/>
            <person name="Kuo A."/>
            <person name="Mondo S."/>
            <person name="Pangilinan J."/>
            <person name="Riley R."/>
            <person name="LaButti K."/>
            <person name="Andreopoulos B."/>
            <person name="Lipzen A."/>
            <person name="Chen C."/>
            <person name="Yan M."/>
            <person name="Daum C."/>
            <person name="Ng V."/>
            <person name="Clum A."/>
            <person name="Steindorff A."/>
            <person name="Ohm R.A."/>
            <person name="Martin F."/>
            <person name="Silar P."/>
            <person name="Natvig D.O."/>
            <person name="Lalanne C."/>
            <person name="Gautier V."/>
            <person name="Ament-Velasquez S.L."/>
            <person name="Kruys A."/>
            <person name="Hutchinson M.I."/>
            <person name="Powell A.J."/>
            <person name="Barry K."/>
            <person name="Miller A.N."/>
            <person name="Grigoriev I.V."/>
            <person name="Debuchy R."/>
            <person name="Gladieux P."/>
            <person name="Hiltunen Thoren M."/>
            <person name="Johannesson H."/>
        </authorList>
    </citation>
    <scope>NUCLEOTIDE SEQUENCE</scope>
    <source>
        <strain evidence="2">CBS 315.58</strain>
    </source>
</reference>
<sequence>MNWESFWSSMFFFLGSIGLVFDYIRREVLLKGWGEMKPNKGEGKITGMDGWMDGWDEIGMEWMGCWLAYFKWGLFWFFKGGTVEEVMVVVAGGFFLWQLNVGKFFISTFVAMC</sequence>
<evidence type="ECO:0000313" key="3">
    <source>
        <dbReference type="Proteomes" id="UP001303160"/>
    </source>
</evidence>
<comment type="caution">
    <text evidence="2">The sequence shown here is derived from an EMBL/GenBank/DDBJ whole genome shotgun (WGS) entry which is preliminary data.</text>
</comment>
<evidence type="ECO:0000313" key="2">
    <source>
        <dbReference type="EMBL" id="KAK4196702.1"/>
    </source>
</evidence>
<name>A0AAN7ASA9_9PEZI</name>
<keyword evidence="1" id="KW-0472">Membrane</keyword>
<dbReference type="AlphaFoldDB" id="A0AAN7ASA9"/>
<gene>
    <name evidence="2" type="ORF">QBC40DRAFT_5651</name>
</gene>
<evidence type="ECO:0000256" key="1">
    <source>
        <dbReference type="SAM" id="Phobius"/>
    </source>
</evidence>
<accession>A0AAN7ASA9</accession>
<proteinExistence type="predicted"/>
<protein>
    <submittedName>
        <fullName evidence="2">Uncharacterized protein</fullName>
    </submittedName>
</protein>
<keyword evidence="1" id="KW-1133">Transmembrane helix</keyword>
<keyword evidence="3" id="KW-1185">Reference proteome</keyword>
<organism evidence="2 3">
    <name type="scientific">Triangularia verruculosa</name>
    <dbReference type="NCBI Taxonomy" id="2587418"/>
    <lineage>
        <taxon>Eukaryota</taxon>
        <taxon>Fungi</taxon>
        <taxon>Dikarya</taxon>
        <taxon>Ascomycota</taxon>
        <taxon>Pezizomycotina</taxon>
        <taxon>Sordariomycetes</taxon>
        <taxon>Sordariomycetidae</taxon>
        <taxon>Sordariales</taxon>
        <taxon>Podosporaceae</taxon>
        <taxon>Triangularia</taxon>
    </lineage>
</organism>
<dbReference type="EMBL" id="MU863978">
    <property type="protein sequence ID" value="KAK4196702.1"/>
    <property type="molecule type" value="Genomic_DNA"/>
</dbReference>
<reference evidence="2" key="2">
    <citation type="submission" date="2023-05" db="EMBL/GenBank/DDBJ databases">
        <authorList>
            <consortium name="Lawrence Berkeley National Laboratory"/>
            <person name="Steindorff A."/>
            <person name="Hensen N."/>
            <person name="Bonometti L."/>
            <person name="Westerberg I."/>
            <person name="Brannstrom I.O."/>
            <person name="Guillou S."/>
            <person name="Cros-Aarteil S."/>
            <person name="Calhoun S."/>
            <person name="Haridas S."/>
            <person name="Kuo A."/>
            <person name="Mondo S."/>
            <person name="Pangilinan J."/>
            <person name="Riley R."/>
            <person name="Labutti K."/>
            <person name="Andreopoulos B."/>
            <person name="Lipzen A."/>
            <person name="Chen C."/>
            <person name="Yanf M."/>
            <person name="Daum C."/>
            <person name="Ng V."/>
            <person name="Clum A."/>
            <person name="Ohm R."/>
            <person name="Martin F."/>
            <person name="Silar P."/>
            <person name="Natvig D."/>
            <person name="Lalanne C."/>
            <person name="Gautier V."/>
            <person name="Ament-Velasquez S.L."/>
            <person name="Kruys A."/>
            <person name="Hutchinson M.I."/>
            <person name="Powell A.J."/>
            <person name="Barry K."/>
            <person name="Miller A.N."/>
            <person name="Grigoriev I.V."/>
            <person name="Debuchy R."/>
            <person name="Gladieux P."/>
            <person name="Thoren M.H."/>
            <person name="Johannesson H."/>
        </authorList>
    </citation>
    <scope>NUCLEOTIDE SEQUENCE</scope>
    <source>
        <strain evidence="2">CBS 315.58</strain>
    </source>
</reference>
<feature type="transmembrane region" description="Helical" evidence="1">
    <location>
        <begin position="6"/>
        <end position="24"/>
    </location>
</feature>
<dbReference type="Proteomes" id="UP001303160">
    <property type="component" value="Unassembled WGS sequence"/>
</dbReference>